<reference evidence="2 3" key="1">
    <citation type="submission" date="2021-06" db="EMBL/GenBank/DDBJ databases">
        <authorList>
            <person name="Palmer J.M."/>
        </authorList>
    </citation>
    <scope>NUCLEOTIDE SEQUENCE [LARGE SCALE GENOMIC DNA]</scope>
    <source>
        <strain evidence="3">if_2019</strain>
        <tissue evidence="2">Muscle</tissue>
    </source>
</reference>
<feature type="region of interest" description="Disordered" evidence="1">
    <location>
        <begin position="1"/>
        <end position="24"/>
    </location>
</feature>
<evidence type="ECO:0000313" key="2">
    <source>
        <dbReference type="EMBL" id="MEQ2228055.1"/>
    </source>
</evidence>
<accession>A0ABV0T5B0</accession>
<protein>
    <submittedName>
        <fullName evidence="2">Uncharacterized protein</fullName>
    </submittedName>
</protein>
<dbReference type="EMBL" id="JAHRIQ010023438">
    <property type="protein sequence ID" value="MEQ2228055.1"/>
    <property type="molecule type" value="Genomic_DNA"/>
</dbReference>
<organism evidence="2 3">
    <name type="scientific">Ilyodon furcidens</name>
    <name type="common">goldbreast splitfin</name>
    <dbReference type="NCBI Taxonomy" id="33524"/>
    <lineage>
        <taxon>Eukaryota</taxon>
        <taxon>Metazoa</taxon>
        <taxon>Chordata</taxon>
        <taxon>Craniata</taxon>
        <taxon>Vertebrata</taxon>
        <taxon>Euteleostomi</taxon>
        <taxon>Actinopterygii</taxon>
        <taxon>Neopterygii</taxon>
        <taxon>Teleostei</taxon>
        <taxon>Neoteleostei</taxon>
        <taxon>Acanthomorphata</taxon>
        <taxon>Ovalentaria</taxon>
        <taxon>Atherinomorphae</taxon>
        <taxon>Cyprinodontiformes</taxon>
        <taxon>Goodeidae</taxon>
        <taxon>Ilyodon</taxon>
    </lineage>
</organism>
<evidence type="ECO:0000256" key="1">
    <source>
        <dbReference type="SAM" id="MobiDB-lite"/>
    </source>
</evidence>
<proteinExistence type="predicted"/>
<dbReference type="Proteomes" id="UP001482620">
    <property type="component" value="Unassembled WGS sequence"/>
</dbReference>
<evidence type="ECO:0000313" key="3">
    <source>
        <dbReference type="Proteomes" id="UP001482620"/>
    </source>
</evidence>
<comment type="caution">
    <text evidence="2">The sequence shown here is derived from an EMBL/GenBank/DDBJ whole genome shotgun (WGS) entry which is preliminary data.</text>
</comment>
<gene>
    <name evidence="2" type="ORF">ILYODFUR_004773</name>
</gene>
<name>A0ABV0T5B0_9TELE</name>
<sequence>MNHFRSASLRLRRTPPGSAASEATGRNLKSISTFIQRSYLLRLQRDDYSKSVFSNQISSKLIFVTASEKGNSSC</sequence>
<keyword evidence="3" id="KW-1185">Reference proteome</keyword>